<keyword evidence="8" id="KW-0175">Coiled coil</keyword>
<evidence type="ECO:0000259" key="10">
    <source>
        <dbReference type="Pfam" id="PF10744"/>
    </source>
</evidence>
<dbReference type="Pfam" id="PF10744">
    <property type="entry name" value="Med1"/>
    <property type="match status" value="1"/>
</dbReference>
<dbReference type="GO" id="GO:0016592">
    <property type="term" value="C:mediator complex"/>
    <property type="evidence" value="ECO:0007669"/>
    <property type="project" value="InterPro"/>
</dbReference>
<evidence type="ECO:0000256" key="2">
    <source>
        <dbReference type="ARBA" id="ARBA00006210"/>
    </source>
</evidence>
<comment type="similarity">
    <text evidence="2 7">Belongs to the Mediator complex subunit 1 family.</text>
</comment>
<evidence type="ECO:0000313" key="11">
    <source>
        <dbReference type="EMBL" id="RDL39068.1"/>
    </source>
</evidence>
<dbReference type="GO" id="GO:0045944">
    <property type="term" value="P:positive regulation of transcription by RNA polymerase II"/>
    <property type="evidence" value="ECO:0007669"/>
    <property type="project" value="UniProtKB-ARBA"/>
</dbReference>
<evidence type="ECO:0000256" key="9">
    <source>
        <dbReference type="SAM" id="MobiDB-lite"/>
    </source>
</evidence>
<proteinExistence type="inferred from homology"/>
<evidence type="ECO:0000256" key="3">
    <source>
        <dbReference type="ARBA" id="ARBA00023015"/>
    </source>
</evidence>
<comment type="function">
    <text evidence="7">Component of the Mediator complex, a coactivator involved in the regulated transcription of nearly all RNA polymerase II-dependent genes. Mediator functions as a bridge to convey information from gene-specific regulatory proteins to the basal RNA polymerase II transcription machinery. Mediator is recruited to promoters by direct interactions with regulatory proteins and serves as a scaffold for the assembly of a functional preinitiation complex with RNA polymerase II and the general transcription factors.</text>
</comment>
<sequence length="656" mass="71918">MATPTPGKQPQVVATPPVSTPFSTSNHHPAFSPHGPRSVVLSPQQVKKSPANSNTVYGYPSGGGHPTNSSFGVGYDSPSAAMALGGASGLADLGLDGIAGTGIGGLGSIGGRGDEDERKRKLQQVMEILQNNKGRLSEAGIERLARRMGLECLWETHMGSGGSMRTLIIAGSALALDIDFSNNVVKKVALSFPESTEFVTKHTEKAGDILLRDLQLGPNESPLTKMLDRFAANLERLAALDKLSIIPGLNCHEAIAGIYESLERLHIWEAERLREQADMEGKDTAYIERTAMCTKSGKPAMHTRDRLGLSIDYWQSKRRVTPTSTKTTERTWSLLVECAPLPALVFPPLRVSQNWISPSIQKAASEVDEIFSQGPILDWLEPDNMLLPSVKPDAMEDIDQSSTQKVPEAMFVAKYDPPLIVPMGLAMQIYSSTNANSHLDVYQTTTFDGLMFPHSPNESIEPTEARTIETESTVPVFDSKGVKSTQTHRNTLLIEKIDYGRKLTDLPFSHPRQLVEMLPALRQYAFLSTVLGKTFGADSKLITKDPNINPTMSKKAAFADFMSQPPVRKHEAFKMDVTLTTQPLLRLRVVFPCRKETADVTFDIKLNGVVEVVSQNLLDEDAESGRKGLIAADLGRMLEITEDLGIWAEYIRRRLG</sequence>
<evidence type="ECO:0000256" key="5">
    <source>
        <dbReference type="ARBA" id="ARBA00023163"/>
    </source>
</evidence>
<evidence type="ECO:0000256" key="1">
    <source>
        <dbReference type="ARBA" id="ARBA00004123"/>
    </source>
</evidence>
<dbReference type="GO" id="GO:0003712">
    <property type="term" value="F:transcription coregulator activity"/>
    <property type="evidence" value="ECO:0007669"/>
    <property type="project" value="InterPro"/>
</dbReference>
<gene>
    <name evidence="11" type="ORF">BP5553_03408</name>
</gene>
<evidence type="ECO:0000256" key="8">
    <source>
        <dbReference type="SAM" id="Coils"/>
    </source>
</evidence>
<evidence type="ECO:0000256" key="6">
    <source>
        <dbReference type="ARBA" id="ARBA00023242"/>
    </source>
</evidence>
<comment type="caution">
    <text evidence="11">The sequence shown here is derived from an EMBL/GenBank/DDBJ whole genome shotgun (WGS) entry which is preliminary data.</text>
</comment>
<dbReference type="AlphaFoldDB" id="A0A370TUA1"/>
<dbReference type="InterPro" id="IPR019680">
    <property type="entry name" value="Mediator_Med1"/>
</dbReference>
<protein>
    <recommendedName>
        <fullName evidence="7">Mediator of RNA polymerase II transcription subunit 1</fullName>
    </recommendedName>
    <alternativeName>
        <fullName evidence="7">Mediator complex subunit 1</fullName>
    </alternativeName>
</protein>
<dbReference type="STRING" id="2656787.A0A370TUA1"/>
<feature type="region of interest" description="Disordered" evidence="9">
    <location>
        <begin position="1"/>
        <end position="51"/>
    </location>
</feature>
<comment type="subcellular location">
    <subcellularLocation>
        <location evidence="1 7">Nucleus</location>
    </subcellularLocation>
</comment>
<dbReference type="GeneID" id="43596257"/>
<feature type="compositionally biased region" description="Polar residues" evidence="9">
    <location>
        <begin position="41"/>
        <end position="51"/>
    </location>
</feature>
<dbReference type="PANTHER" id="PTHR35041:SF4">
    <property type="entry name" value="MEDIATOR OF RNA POLYMERASE II TRANSCRIPTION SUBUNIT 1"/>
    <property type="match status" value="1"/>
</dbReference>
<dbReference type="OrthoDB" id="5310959at2759"/>
<reference evidence="11 12" key="1">
    <citation type="journal article" date="2018" name="IMA Fungus">
        <title>IMA Genome-F 9: Draft genome sequence of Annulohypoxylon stygium, Aspergillus mulundensis, Berkeleyomyces basicola (syn. Thielaviopsis basicola), Ceratocystis smalleyi, two Cercospora beticola strains, Coleophoma cylindrospora, Fusarium fracticaudum, Phialophora cf. hyalina, and Morchella septimelata.</title>
        <authorList>
            <person name="Wingfield B.D."/>
            <person name="Bills G.F."/>
            <person name="Dong Y."/>
            <person name="Huang W."/>
            <person name="Nel W.J."/>
            <person name="Swalarsk-Parry B.S."/>
            <person name="Vaghefi N."/>
            <person name="Wilken P.M."/>
            <person name="An Z."/>
            <person name="de Beer Z.W."/>
            <person name="De Vos L."/>
            <person name="Chen L."/>
            <person name="Duong T.A."/>
            <person name="Gao Y."/>
            <person name="Hammerbacher A."/>
            <person name="Kikkert J.R."/>
            <person name="Li Y."/>
            <person name="Li H."/>
            <person name="Li K."/>
            <person name="Li Q."/>
            <person name="Liu X."/>
            <person name="Ma X."/>
            <person name="Naidoo K."/>
            <person name="Pethybridge S.J."/>
            <person name="Sun J."/>
            <person name="Steenkamp E.T."/>
            <person name="van der Nest M.A."/>
            <person name="van Wyk S."/>
            <person name="Wingfield M.J."/>
            <person name="Xiong C."/>
            <person name="Yue Q."/>
            <person name="Zhang X."/>
        </authorList>
    </citation>
    <scope>NUCLEOTIDE SEQUENCE [LARGE SCALE GENOMIC DNA]</scope>
    <source>
        <strain evidence="11 12">BP 5553</strain>
    </source>
</reference>
<feature type="domain" description="Mediator complex subunit Med1" evidence="10">
    <location>
        <begin position="123"/>
        <end position="535"/>
    </location>
</feature>
<dbReference type="Proteomes" id="UP000254866">
    <property type="component" value="Unassembled WGS sequence"/>
</dbReference>
<keyword evidence="4 7" id="KW-0010">Activator</keyword>
<dbReference type="RefSeq" id="XP_031871724.1">
    <property type="nucleotide sequence ID" value="XM_032012031.1"/>
</dbReference>
<accession>A0A370TUA1</accession>
<evidence type="ECO:0000313" key="12">
    <source>
        <dbReference type="Proteomes" id="UP000254866"/>
    </source>
</evidence>
<keyword evidence="6 7" id="KW-0539">Nucleus</keyword>
<evidence type="ECO:0000256" key="4">
    <source>
        <dbReference type="ARBA" id="ARBA00023159"/>
    </source>
</evidence>
<keyword evidence="5 7" id="KW-0804">Transcription</keyword>
<dbReference type="EMBL" id="NPIC01000002">
    <property type="protein sequence ID" value="RDL39068.1"/>
    <property type="molecule type" value="Genomic_DNA"/>
</dbReference>
<name>A0A370TUA1_9HELO</name>
<dbReference type="PANTHER" id="PTHR35041">
    <property type="entry name" value="MEDIATOR OF RNA POLYMERASE II TRANSCRIPTION SUBUNIT 1"/>
    <property type="match status" value="1"/>
</dbReference>
<keyword evidence="3 7" id="KW-0805">Transcription regulation</keyword>
<feature type="coiled-coil region" evidence="8">
    <location>
        <begin position="112"/>
        <end position="139"/>
    </location>
</feature>
<evidence type="ECO:0000256" key="7">
    <source>
        <dbReference type="RuleBase" id="RU364059"/>
    </source>
</evidence>
<organism evidence="11 12">
    <name type="scientific">Venustampulla echinocandica</name>
    <dbReference type="NCBI Taxonomy" id="2656787"/>
    <lineage>
        <taxon>Eukaryota</taxon>
        <taxon>Fungi</taxon>
        <taxon>Dikarya</taxon>
        <taxon>Ascomycota</taxon>
        <taxon>Pezizomycotina</taxon>
        <taxon>Leotiomycetes</taxon>
        <taxon>Helotiales</taxon>
        <taxon>Pleuroascaceae</taxon>
        <taxon>Venustampulla</taxon>
    </lineage>
</organism>
<keyword evidence="12" id="KW-1185">Reference proteome</keyword>